<proteinExistence type="inferred from homology"/>
<evidence type="ECO:0000256" key="8">
    <source>
        <dbReference type="ARBA" id="ARBA00049119"/>
    </source>
</evidence>
<feature type="transmembrane region" description="Helical" evidence="11">
    <location>
        <begin position="408"/>
        <end position="429"/>
    </location>
</feature>
<keyword evidence="6 11" id="KW-1133">Transmembrane helix</keyword>
<dbReference type="GO" id="GO:1904679">
    <property type="term" value="P:myo-inositol import across plasma membrane"/>
    <property type="evidence" value="ECO:0007669"/>
    <property type="project" value="UniProtKB-ARBA"/>
</dbReference>
<feature type="transmembrane region" description="Helical" evidence="11">
    <location>
        <begin position="203"/>
        <end position="225"/>
    </location>
</feature>
<evidence type="ECO:0000259" key="12">
    <source>
        <dbReference type="PROSITE" id="PS50850"/>
    </source>
</evidence>
<evidence type="ECO:0000256" key="9">
    <source>
        <dbReference type="RuleBase" id="RU003346"/>
    </source>
</evidence>
<dbReference type="GO" id="GO:0005365">
    <property type="term" value="F:myo-inositol transmembrane transporter activity"/>
    <property type="evidence" value="ECO:0007669"/>
    <property type="project" value="UniProtKB-ARBA"/>
</dbReference>
<evidence type="ECO:0000256" key="7">
    <source>
        <dbReference type="ARBA" id="ARBA00023136"/>
    </source>
</evidence>
<evidence type="ECO:0000256" key="11">
    <source>
        <dbReference type="SAM" id="Phobius"/>
    </source>
</evidence>
<feature type="transmembrane region" description="Helical" evidence="11">
    <location>
        <begin position="237"/>
        <end position="260"/>
    </location>
</feature>
<dbReference type="GO" id="GO:0005886">
    <property type="term" value="C:plasma membrane"/>
    <property type="evidence" value="ECO:0007669"/>
    <property type="project" value="UniProtKB-SubCell"/>
</dbReference>
<evidence type="ECO:0000256" key="6">
    <source>
        <dbReference type="ARBA" id="ARBA00022989"/>
    </source>
</evidence>
<dbReference type="EMBL" id="FMWP01000010">
    <property type="protein sequence ID" value="SCZ87508.1"/>
    <property type="molecule type" value="Genomic_DNA"/>
</dbReference>
<dbReference type="NCBIfam" id="TIGR00879">
    <property type="entry name" value="SP"/>
    <property type="match status" value="1"/>
</dbReference>
<keyword evidence="5 11" id="KW-0812">Transmembrane</keyword>
<dbReference type="PROSITE" id="PS50850">
    <property type="entry name" value="MFS"/>
    <property type="match status" value="1"/>
</dbReference>
<evidence type="ECO:0000313" key="13">
    <source>
        <dbReference type="EMBL" id="SCZ87508.1"/>
    </source>
</evidence>
<dbReference type="InterPro" id="IPR005828">
    <property type="entry name" value="MFS_sugar_transport-like"/>
</dbReference>
<evidence type="ECO:0000256" key="3">
    <source>
        <dbReference type="ARBA" id="ARBA00022448"/>
    </source>
</evidence>
<keyword evidence="7 11" id="KW-0472">Membrane</keyword>
<evidence type="ECO:0000313" key="14">
    <source>
        <dbReference type="Proteomes" id="UP000249723"/>
    </source>
</evidence>
<feature type="transmembrane region" description="Helical" evidence="11">
    <location>
        <begin position="441"/>
        <end position="459"/>
    </location>
</feature>
<name>A0A2X0K8D6_9BASI</name>
<keyword evidence="3 9" id="KW-0813">Transport</keyword>
<comment type="catalytic activity">
    <reaction evidence="8">
        <text>myo-inositol(out) + H(+)(out) = myo-inositol(in) + H(+)(in)</text>
        <dbReference type="Rhea" id="RHEA:60364"/>
        <dbReference type="ChEBI" id="CHEBI:15378"/>
        <dbReference type="ChEBI" id="CHEBI:17268"/>
    </reaction>
</comment>
<dbReference type="Proteomes" id="UP000249723">
    <property type="component" value="Unassembled WGS sequence"/>
</dbReference>
<dbReference type="PANTHER" id="PTHR48020">
    <property type="entry name" value="PROTON MYO-INOSITOL COTRANSPORTER"/>
    <property type="match status" value="1"/>
</dbReference>
<feature type="transmembrane region" description="Helical" evidence="11">
    <location>
        <begin position="479"/>
        <end position="504"/>
    </location>
</feature>
<dbReference type="PANTHER" id="PTHR48020:SF12">
    <property type="entry name" value="PROTON MYO-INOSITOL COTRANSPORTER"/>
    <property type="match status" value="1"/>
</dbReference>
<dbReference type="STRING" id="289078.A0A2X0K8D6"/>
<feature type="domain" description="Major facilitator superfamily (MFS) profile" evidence="12">
    <location>
        <begin position="110"/>
        <end position="571"/>
    </location>
</feature>
<evidence type="ECO:0000256" key="10">
    <source>
        <dbReference type="SAM" id="MobiDB-lite"/>
    </source>
</evidence>
<comment type="similarity">
    <text evidence="2 9">Belongs to the major facilitator superfamily. Sugar transporter (TC 2.A.1.1) family.</text>
</comment>
<dbReference type="OrthoDB" id="6339427at2759"/>
<evidence type="ECO:0000256" key="5">
    <source>
        <dbReference type="ARBA" id="ARBA00022692"/>
    </source>
</evidence>
<feature type="transmembrane region" description="Helical" evidence="11">
    <location>
        <begin position="179"/>
        <end position="197"/>
    </location>
</feature>
<dbReference type="FunFam" id="1.20.1250.20:FF:000073">
    <property type="entry name" value="MFS myo-inositol transporter, putative"/>
    <property type="match status" value="1"/>
</dbReference>
<dbReference type="InterPro" id="IPR050814">
    <property type="entry name" value="Myo-inositol_Transporter"/>
</dbReference>
<feature type="transmembrane region" description="Helical" evidence="11">
    <location>
        <begin position="516"/>
        <end position="537"/>
    </location>
</feature>
<feature type="transmembrane region" description="Helical" evidence="11">
    <location>
        <begin position="266"/>
        <end position="288"/>
    </location>
</feature>
<dbReference type="InterPro" id="IPR020846">
    <property type="entry name" value="MFS_dom"/>
</dbReference>
<feature type="transmembrane region" description="Helical" evidence="11">
    <location>
        <begin position="113"/>
        <end position="139"/>
    </location>
</feature>
<dbReference type="PROSITE" id="PS00216">
    <property type="entry name" value="SUGAR_TRANSPORT_1"/>
    <property type="match status" value="2"/>
</dbReference>
<dbReference type="PROSITE" id="PS00217">
    <property type="entry name" value="SUGAR_TRANSPORT_2"/>
    <property type="match status" value="1"/>
</dbReference>
<dbReference type="InterPro" id="IPR036259">
    <property type="entry name" value="MFS_trans_sf"/>
</dbReference>
<feature type="region of interest" description="Disordered" evidence="10">
    <location>
        <begin position="586"/>
        <end position="615"/>
    </location>
</feature>
<accession>A0A2X0K8D6</accession>
<dbReference type="Pfam" id="PF00083">
    <property type="entry name" value="Sugar_tr"/>
    <property type="match status" value="1"/>
</dbReference>
<dbReference type="SUPFAM" id="SSF103473">
    <property type="entry name" value="MFS general substrate transporter"/>
    <property type="match status" value="1"/>
</dbReference>
<evidence type="ECO:0000256" key="4">
    <source>
        <dbReference type="ARBA" id="ARBA00022475"/>
    </source>
</evidence>
<protein>
    <submittedName>
        <fullName evidence="13">BZ3500_MvSof-1268-A1-R1_Chr2-2g04974 protein</fullName>
    </submittedName>
</protein>
<feature type="region of interest" description="Disordered" evidence="10">
    <location>
        <begin position="1"/>
        <end position="58"/>
    </location>
</feature>
<evidence type="ECO:0000256" key="1">
    <source>
        <dbReference type="ARBA" id="ARBA00004651"/>
    </source>
</evidence>
<keyword evidence="4" id="KW-1003">Cell membrane</keyword>
<dbReference type="Gene3D" id="1.20.1250.20">
    <property type="entry name" value="MFS general substrate transporter like domains"/>
    <property type="match status" value="1"/>
</dbReference>
<sequence length="615" mass="65767">MGSPTVTSATGGGPSRPAATESTATSASSLDPASAGDGGDADDDDESDWEAREEDRAVEEEVTVTPALIRLSVVAGLGGLLLFVFSPLRVVARAIDGRTLPQRSLKKLDADGVRVTLSSFSGFDTGVVSGALLVLGTSLGGVALTTFQQEWLVSSALLGALVGSIAAGQSVDRFGRKPLLVFSSILFVLGAFEQAAAQVYKEVILGRIIVGIAVGISSAILPIYLSECSPAKFRGRIVASLVVLITAGQVLAYSVDAVFFRVEKGWRFMFGLGSVPAIVQLILAFDLVESPTHLISKGRIPVARKTLKSIYPRSSEASIQRRIERIEREVSNPNRGGDDELAKARSWNPRGLIEAKNEFIELIWRDRANRRALVLAIGLQAIQQATGFNCLMYYSGKILQAAHFSNPASFAMIVAMTNFVCTIIALRLIDRLGRRPLLLRTLLGMGAGMLVLGVSFFFIPKSTTTASTRIVGERPGVAAWFALVGMAIFTSNYALGVGNVAWVVQSEVFSHELRGIGTSLATATNWSANLIVASTYLHLAQLITPGGAFLLFAVISLAGFLFAYWLLPETKGLALHEIKALFEDPGRGGMATHDEEQSGRRGQSRYERIETSGDV</sequence>
<feature type="compositionally biased region" description="Low complexity" evidence="10">
    <location>
        <begin position="18"/>
        <end position="35"/>
    </location>
</feature>
<organism evidence="13 14">
    <name type="scientific">Microbotryum saponariae</name>
    <dbReference type="NCBI Taxonomy" id="289078"/>
    <lineage>
        <taxon>Eukaryota</taxon>
        <taxon>Fungi</taxon>
        <taxon>Dikarya</taxon>
        <taxon>Basidiomycota</taxon>
        <taxon>Pucciniomycotina</taxon>
        <taxon>Microbotryomycetes</taxon>
        <taxon>Microbotryales</taxon>
        <taxon>Microbotryaceae</taxon>
        <taxon>Microbotryum</taxon>
    </lineage>
</organism>
<feature type="transmembrane region" description="Helical" evidence="11">
    <location>
        <begin position="67"/>
        <end position="92"/>
    </location>
</feature>
<feature type="transmembrane region" description="Helical" evidence="11">
    <location>
        <begin position="372"/>
        <end position="396"/>
    </location>
</feature>
<dbReference type="InterPro" id="IPR005829">
    <property type="entry name" value="Sugar_transporter_CS"/>
</dbReference>
<keyword evidence="14" id="KW-1185">Reference proteome</keyword>
<gene>
    <name evidence="13" type="ORF">BZ3500_MVSOF-1268-A1-R1_CHR2-2G04974</name>
</gene>
<feature type="transmembrane region" description="Helical" evidence="11">
    <location>
        <begin position="549"/>
        <end position="567"/>
    </location>
</feature>
<dbReference type="PRINTS" id="PR00171">
    <property type="entry name" value="SUGRTRNSPORT"/>
</dbReference>
<comment type="subcellular location">
    <subcellularLocation>
        <location evidence="1">Cell membrane</location>
        <topology evidence="1">Multi-pass membrane protein</topology>
    </subcellularLocation>
</comment>
<evidence type="ECO:0000256" key="2">
    <source>
        <dbReference type="ARBA" id="ARBA00010992"/>
    </source>
</evidence>
<feature type="compositionally biased region" description="Acidic residues" evidence="10">
    <location>
        <begin position="39"/>
        <end position="48"/>
    </location>
</feature>
<dbReference type="AlphaFoldDB" id="A0A2X0K8D6"/>
<dbReference type="InterPro" id="IPR003663">
    <property type="entry name" value="Sugar/inositol_transpt"/>
</dbReference>
<feature type="transmembrane region" description="Helical" evidence="11">
    <location>
        <begin position="151"/>
        <end position="167"/>
    </location>
</feature>
<reference evidence="14" key="1">
    <citation type="submission" date="2016-10" db="EMBL/GenBank/DDBJ databases">
        <authorList>
            <person name="Jeantristanb JTB J.-T."/>
            <person name="Ricardo R."/>
        </authorList>
    </citation>
    <scope>NUCLEOTIDE SEQUENCE [LARGE SCALE GENOMIC DNA]</scope>
</reference>